<reference evidence="1 2" key="1">
    <citation type="journal article" date="2016" name="Nat. Commun.">
        <title>Thousands of microbial genomes shed light on interconnected biogeochemical processes in an aquifer system.</title>
        <authorList>
            <person name="Anantharaman K."/>
            <person name="Brown C.T."/>
            <person name="Hug L.A."/>
            <person name="Sharon I."/>
            <person name="Castelle C.J."/>
            <person name="Probst A.J."/>
            <person name="Thomas B.C."/>
            <person name="Singh A."/>
            <person name="Wilkins M.J."/>
            <person name="Karaoz U."/>
            <person name="Brodie E.L."/>
            <person name="Williams K.H."/>
            <person name="Hubbard S.S."/>
            <person name="Banfield J.F."/>
        </authorList>
    </citation>
    <scope>NUCLEOTIDE SEQUENCE [LARGE SCALE GENOMIC DNA]</scope>
</reference>
<dbReference type="AlphaFoldDB" id="A0A1F8B7K6"/>
<protein>
    <submittedName>
        <fullName evidence="1">Uncharacterized protein</fullName>
    </submittedName>
</protein>
<dbReference type="STRING" id="1802517.A2892_03780"/>
<evidence type="ECO:0000313" key="2">
    <source>
        <dbReference type="Proteomes" id="UP000176404"/>
    </source>
</evidence>
<comment type="caution">
    <text evidence="1">The sequence shown here is derived from an EMBL/GenBank/DDBJ whole genome shotgun (WGS) entry which is preliminary data.</text>
</comment>
<dbReference type="EMBL" id="MGHD01000010">
    <property type="protein sequence ID" value="OGM59991.1"/>
    <property type="molecule type" value="Genomic_DNA"/>
</dbReference>
<accession>A0A1F8B7K6</accession>
<sequence>MGYKVRILEILIEGPKSREQLVRELKIKPGGPEYWDFLRVLDILQSKESGRPASVGVAIKVDKSVTDERRFYYLKRDETRLEEEGVIGPERKQENGLLRYVFEEGWIRESDYRGRIRGALERLKPRG</sequence>
<name>A0A1F8B7K6_9BACT</name>
<dbReference type="Proteomes" id="UP000176404">
    <property type="component" value="Unassembled WGS sequence"/>
</dbReference>
<proteinExistence type="predicted"/>
<evidence type="ECO:0000313" key="1">
    <source>
        <dbReference type="EMBL" id="OGM59991.1"/>
    </source>
</evidence>
<gene>
    <name evidence="1" type="ORF">A2892_03780</name>
</gene>
<organism evidence="1 2">
    <name type="scientific">Candidatus Woesebacteria bacterium RIFCSPLOWO2_01_FULL_39_10b</name>
    <dbReference type="NCBI Taxonomy" id="1802517"/>
    <lineage>
        <taxon>Bacteria</taxon>
        <taxon>Candidatus Woeseibacteriota</taxon>
    </lineage>
</organism>